<name>A0A9P5MQ34_9AGAM</name>
<evidence type="ECO:0000313" key="2">
    <source>
        <dbReference type="Proteomes" id="UP000759537"/>
    </source>
</evidence>
<gene>
    <name evidence="1" type="ORF">DFH94DRAFT_394931</name>
</gene>
<accession>A0A9P5MQ34</accession>
<keyword evidence="2" id="KW-1185">Reference proteome</keyword>
<dbReference type="Proteomes" id="UP000759537">
    <property type="component" value="Unassembled WGS sequence"/>
</dbReference>
<comment type="caution">
    <text evidence="1">The sequence shown here is derived from an EMBL/GenBank/DDBJ whole genome shotgun (WGS) entry which is preliminary data.</text>
</comment>
<reference evidence="1" key="1">
    <citation type="submission" date="2019-10" db="EMBL/GenBank/DDBJ databases">
        <authorList>
            <consortium name="DOE Joint Genome Institute"/>
            <person name="Kuo A."/>
            <person name="Miyauchi S."/>
            <person name="Kiss E."/>
            <person name="Drula E."/>
            <person name="Kohler A."/>
            <person name="Sanchez-Garcia M."/>
            <person name="Andreopoulos B."/>
            <person name="Barry K.W."/>
            <person name="Bonito G."/>
            <person name="Buee M."/>
            <person name="Carver A."/>
            <person name="Chen C."/>
            <person name="Cichocki N."/>
            <person name="Clum A."/>
            <person name="Culley D."/>
            <person name="Crous P.W."/>
            <person name="Fauchery L."/>
            <person name="Girlanda M."/>
            <person name="Hayes R."/>
            <person name="Keri Z."/>
            <person name="LaButti K."/>
            <person name="Lipzen A."/>
            <person name="Lombard V."/>
            <person name="Magnuson J."/>
            <person name="Maillard F."/>
            <person name="Morin E."/>
            <person name="Murat C."/>
            <person name="Nolan M."/>
            <person name="Ohm R."/>
            <person name="Pangilinan J."/>
            <person name="Pereira M."/>
            <person name="Perotto S."/>
            <person name="Peter M."/>
            <person name="Riley R."/>
            <person name="Sitrit Y."/>
            <person name="Stielow B."/>
            <person name="Szollosi G."/>
            <person name="Zifcakova L."/>
            <person name="Stursova M."/>
            <person name="Spatafora J.W."/>
            <person name="Tedersoo L."/>
            <person name="Vaario L.-M."/>
            <person name="Yamada A."/>
            <person name="Yan M."/>
            <person name="Wang P."/>
            <person name="Xu J."/>
            <person name="Bruns T."/>
            <person name="Baldrian P."/>
            <person name="Vilgalys R."/>
            <person name="Henrissat B."/>
            <person name="Grigoriev I.V."/>
            <person name="Hibbett D."/>
            <person name="Nagy L.G."/>
            <person name="Martin F.M."/>
        </authorList>
    </citation>
    <scope>NUCLEOTIDE SEQUENCE</scope>
    <source>
        <strain evidence="1">Prilba</strain>
    </source>
</reference>
<dbReference type="EMBL" id="WHVB01000054">
    <property type="protein sequence ID" value="KAF8464741.1"/>
    <property type="molecule type" value="Genomic_DNA"/>
</dbReference>
<dbReference type="OrthoDB" id="3261131at2759"/>
<proteinExistence type="predicted"/>
<sequence length="190" mass="21956">MPDSDSTRKSSLASCAWSASPLQGLHYRASHLRVKVMDRKALYAAFSGALDLLRRIDEDAKSFFSKLPKIYYLDSKLDCSFPYISALPKYDGSDEELHFRILRPHPDIQSYRLLYIAETLDEKQIMVKFTRQYPMHCMHFVPNVVMHQSFAGSRHSQEVGLSLPWTTFRQFRHLCIRPNRQTLPVSSISG</sequence>
<dbReference type="AlphaFoldDB" id="A0A9P5MQ34"/>
<reference evidence="1" key="2">
    <citation type="journal article" date="2020" name="Nat. Commun.">
        <title>Large-scale genome sequencing of mycorrhizal fungi provides insights into the early evolution of symbiotic traits.</title>
        <authorList>
            <person name="Miyauchi S."/>
            <person name="Kiss E."/>
            <person name="Kuo A."/>
            <person name="Drula E."/>
            <person name="Kohler A."/>
            <person name="Sanchez-Garcia M."/>
            <person name="Morin E."/>
            <person name="Andreopoulos B."/>
            <person name="Barry K.W."/>
            <person name="Bonito G."/>
            <person name="Buee M."/>
            <person name="Carver A."/>
            <person name="Chen C."/>
            <person name="Cichocki N."/>
            <person name="Clum A."/>
            <person name="Culley D."/>
            <person name="Crous P.W."/>
            <person name="Fauchery L."/>
            <person name="Girlanda M."/>
            <person name="Hayes R.D."/>
            <person name="Keri Z."/>
            <person name="LaButti K."/>
            <person name="Lipzen A."/>
            <person name="Lombard V."/>
            <person name="Magnuson J."/>
            <person name="Maillard F."/>
            <person name="Murat C."/>
            <person name="Nolan M."/>
            <person name="Ohm R.A."/>
            <person name="Pangilinan J."/>
            <person name="Pereira M.F."/>
            <person name="Perotto S."/>
            <person name="Peter M."/>
            <person name="Pfister S."/>
            <person name="Riley R."/>
            <person name="Sitrit Y."/>
            <person name="Stielow J.B."/>
            <person name="Szollosi G."/>
            <person name="Zifcakova L."/>
            <person name="Stursova M."/>
            <person name="Spatafora J.W."/>
            <person name="Tedersoo L."/>
            <person name="Vaario L.M."/>
            <person name="Yamada A."/>
            <person name="Yan M."/>
            <person name="Wang P."/>
            <person name="Xu J."/>
            <person name="Bruns T."/>
            <person name="Baldrian P."/>
            <person name="Vilgalys R."/>
            <person name="Dunand C."/>
            <person name="Henrissat B."/>
            <person name="Grigoriev I.V."/>
            <person name="Hibbett D."/>
            <person name="Nagy L.G."/>
            <person name="Martin F.M."/>
        </authorList>
    </citation>
    <scope>NUCLEOTIDE SEQUENCE</scope>
    <source>
        <strain evidence="1">Prilba</strain>
    </source>
</reference>
<evidence type="ECO:0000313" key="1">
    <source>
        <dbReference type="EMBL" id="KAF8464741.1"/>
    </source>
</evidence>
<protein>
    <submittedName>
        <fullName evidence="1">Uncharacterized protein</fullName>
    </submittedName>
</protein>
<organism evidence="1 2">
    <name type="scientific">Russula ochroleuca</name>
    <dbReference type="NCBI Taxonomy" id="152965"/>
    <lineage>
        <taxon>Eukaryota</taxon>
        <taxon>Fungi</taxon>
        <taxon>Dikarya</taxon>
        <taxon>Basidiomycota</taxon>
        <taxon>Agaricomycotina</taxon>
        <taxon>Agaricomycetes</taxon>
        <taxon>Russulales</taxon>
        <taxon>Russulaceae</taxon>
        <taxon>Russula</taxon>
    </lineage>
</organism>